<keyword evidence="2 4" id="KW-0863">Zinc-finger</keyword>
<dbReference type="CDD" id="cd23023">
    <property type="entry name" value="zf-HIT_BCD1"/>
    <property type="match status" value="1"/>
</dbReference>
<dbReference type="OrthoDB" id="272357at2759"/>
<dbReference type="SUPFAM" id="SSF144232">
    <property type="entry name" value="HIT/MYND zinc finger-like"/>
    <property type="match status" value="1"/>
</dbReference>
<dbReference type="Pfam" id="PF04438">
    <property type="entry name" value="zf-HIT"/>
    <property type="match status" value="1"/>
</dbReference>
<dbReference type="Gene3D" id="3.30.60.190">
    <property type="match status" value="1"/>
</dbReference>
<evidence type="ECO:0000256" key="2">
    <source>
        <dbReference type="ARBA" id="ARBA00022771"/>
    </source>
</evidence>
<keyword evidence="1" id="KW-0479">Metal-binding</keyword>
<protein>
    <submittedName>
        <fullName evidence="6">Box C/D snoRNA protein 1</fullName>
    </submittedName>
</protein>
<evidence type="ECO:0000313" key="7">
    <source>
        <dbReference type="Proteomes" id="UP000748531"/>
    </source>
</evidence>
<dbReference type="GO" id="GO:0000463">
    <property type="term" value="P:maturation of LSU-rRNA from tricistronic rRNA transcript (SSU-rRNA, 5.8S rRNA, LSU-rRNA)"/>
    <property type="evidence" value="ECO:0007669"/>
    <property type="project" value="TreeGrafter"/>
</dbReference>
<dbReference type="GO" id="GO:0070761">
    <property type="term" value="C:pre-snoRNP complex"/>
    <property type="evidence" value="ECO:0007669"/>
    <property type="project" value="TreeGrafter"/>
</dbReference>
<name>A0A8J4SKJ2_9TREM</name>
<comment type="caution">
    <text evidence="6">The sequence shown here is derived from an EMBL/GenBank/DDBJ whole genome shotgun (WGS) entry which is preliminary data.</text>
</comment>
<evidence type="ECO:0000256" key="1">
    <source>
        <dbReference type="ARBA" id="ARBA00022723"/>
    </source>
</evidence>
<dbReference type="EMBL" id="LUCH01003133">
    <property type="protein sequence ID" value="KAF5400503.1"/>
    <property type="molecule type" value="Genomic_DNA"/>
</dbReference>
<dbReference type="GO" id="GO:0048254">
    <property type="term" value="P:snoRNA localization"/>
    <property type="evidence" value="ECO:0007669"/>
    <property type="project" value="TreeGrafter"/>
</dbReference>
<keyword evidence="3" id="KW-0862">Zinc</keyword>
<feature type="domain" description="HIT-type" evidence="5">
    <location>
        <begin position="133"/>
        <end position="167"/>
    </location>
</feature>
<dbReference type="PROSITE" id="PS51083">
    <property type="entry name" value="ZF_HIT"/>
    <property type="match status" value="1"/>
</dbReference>
<sequence length="416" mass="47605">MFNSPGKSHTICNQWLRGRQTSGAIRSGEGRQDSLWRSLVGCSFTLSREILKDMSAGRNRWSKCCRVCPSLVVVIRTLPGKLNENCQKDFLVGPRMLDALHGFILASNAFRCSFSFIFSCLSLISSMEVALSCDVCANNPHKYRCPRCDMKTCSMSCCLEHKVKFECSGVRDAVVYCRRHEYGPIHFQQDYRLLEEIDRRNVLREKQLAQLSRKNKSKIRLRAKLLKVAVANGISFRLAASPILSRALINRSHLQVSTGGEPNSIVWSVEFNLLSPHQTLTQYRKGMNLARMKPLRLVLHECDEHDRLMSVWNDRLLQMTPDEQDSLVTYTPPGSPPFGLVASWLYCRVKDKSENSRYFFYVQAEHFEVGDSTTGVTRQFIPVEIFPSNRLSHILITPRLIVHEMPTIWVSRVELN</sequence>
<dbReference type="GO" id="GO:0005634">
    <property type="term" value="C:nucleus"/>
    <property type="evidence" value="ECO:0007669"/>
    <property type="project" value="TreeGrafter"/>
</dbReference>
<dbReference type="InterPro" id="IPR007529">
    <property type="entry name" value="Znf_HIT"/>
</dbReference>
<dbReference type="InterPro" id="IPR051639">
    <property type="entry name" value="BCD1"/>
</dbReference>
<organism evidence="6 7">
    <name type="scientific">Paragonimus heterotremus</name>
    <dbReference type="NCBI Taxonomy" id="100268"/>
    <lineage>
        <taxon>Eukaryota</taxon>
        <taxon>Metazoa</taxon>
        <taxon>Spiralia</taxon>
        <taxon>Lophotrochozoa</taxon>
        <taxon>Platyhelminthes</taxon>
        <taxon>Trematoda</taxon>
        <taxon>Digenea</taxon>
        <taxon>Plagiorchiida</taxon>
        <taxon>Troglotremata</taxon>
        <taxon>Troglotrematidae</taxon>
        <taxon>Paragonimus</taxon>
    </lineage>
</organism>
<dbReference type="GO" id="GO:0008270">
    <property type="term" value="F:zinc ion binding"/>
    <property type="evidence" value="ECO:0007669"/>
    <property type="project" value="UniProtKB-UniRule"/>
</dbReference>
<keyword evidence="7" id="KW-1185">Reference proteome</keyword>
<accession>A0A8J4SKJ2</accession>
<dbReference type="GO" id="GO:0000492">
    <property type="term" value="P:box C/D snoRNP assembly"/>
    <property type="evidence" value="ECO:0007669"/>
    <property type="project" value="TreeGrafter"/>
</dbReference>
<dbReference type="PANTHER" id="PTHR13483">
    <property type="entry name" value="BOX C_D SNORNA PROTEIN 1-RELATED"/>
    <property type="match status" value="1"/>
</dbReference>
<evidence type="ECO:0000256" key="3">
    <source>
        <dbReference type="ARBA" id="ARBA00022833"/>
    </source>
</evidence>
<evidence type="ECO:0000256" key="4">
    <source>
        <dbReference type="PROSITE-ProRule" id="PRU00453"/>
    </source>
</evidence>
<dbReference type="Proteomes" id="UP000748531">
    <property type="component" value="Unassembled WGS sequence"/>
</dbReference>
<evidence type="ECO:0000259" key="5">
    <source>
        <dbReference type="PROSITE" id="PS51083"/>
    </source>
</evidence>
<proteinExistence type="predicted"/>
<dbReference type="AlphaFoldDB" id="A0A8J4SKJ2"/>
<evidence type="ECO:0000313" key="6">
    <source>
        <dbReference type="EMBL" id="KAF5400503.1"/>
    </source>
</evidence>
<gene>
    <name evidence="6" type="ORF">PHET_05693</name>
</gene>
<reference evidence="6" key="1">
    <citation type="submission" date="2019-05" db="EMBL/GenBank/DDBJ databases">
        <title>Annotation for the trematode Paragonimus heterotremus.</title>
        <authorList>
            <person name="Choi Y.-J."/>
        </authorList>
    </citation>
    <scope>NUCLEOTIDE SEQUENCE</scope>
    <source>
        <strain evidence="6">LC</strain>
    </source>
</reference>